<dbReference type="SUPFAM" id="SSF53649">
    <property type="entry name" value="Alkaline phosphatase-like"/>
    <property type="match status" value="1"/>
</dbReference>
<evidence type="ECO:0000256" key="6">
    <source>
        <dbReference type="ARBA" id="ARBA00023026"/>
    </source>
</evidence>
<dbReference type="EC" id="3.1.4.3" evidence="3"/>
<dbReference type="PROSITE" id="PS51318">
    <property type="entry name" value="TAT"/>
    <property type="match status" value="1"/>
</dbReference>
<dbReference type="Gene3D" id="3.40.720.10">
    <property type="entry name" value="Alkaline Phosphatase, subunit A"/>
    <property type="match status" value="1"/>
</dbReference>
<evidence type="ECO:0000256" key="1">
    <source>
        <dbReference type="ARBA" id="ARBA00004191"/>
    </source>
</evidence>
<dbReference type="RefSeq" id="WP_015794842.1">
    <property type="nucleotide sequence ID" value="NC_013131.1"/>
</dbReference>
<keyword evidence="6" id="KW-0843">Virulence</keyword>
<protein>
    <recommendedName>
        <fullName evidence="3">phospholipase C</fullName>
        <ecNumber evidence="3">3.1.4.3</ecNumber>
    </recommendedName>
</protein>
<keyword evidence="5" id="KW-0378">Hydrolase</keyword>
<dbReference type="eggNOG" id="COG3511">
    <property type="taxonomic scope" value="Bacteria"/>
</dbReference>
<feature type="chain" id="PRO_5039163060" description="phospholipase C" evidence="8">
    <location>
        <begin position="32"/>
        <end position="292"/>
    </location>
</feature>
<dbReference type="HOGENOM" id="CLU_027977_3_0_11"/>
<gene>
    <name evidence="9" type="ordered locus">Caci_6259</name>
</gene>
<dbReference type="InParanoid" id="C7QK39"/>
<comment type="similarity">
    <text evidence="2">Belongs to the bacterial phospholipase C family.</text>
</comment>
<comment type="subcellular location">
    <subcellularLocation>
        <location evidence="1">Secreted</location>
        <location evidence="1">Cell wall</location>
    </subcellularLocation>
</comment>
<dbReference type="OrthoDB" id="345880at2"/>
<keyword evidence="4" id="KW-0964">Secreted</keyword>
<organism evidence="9 10">
    <name type="scientific">Catenulispora acidiphila (strain DSM 44928 / JCM 14897 / NBRC 102108 / NRRL B-24433 / ID139908)</name>
    <dbReference type="NCBI Taxonomy" id="479433"/>
    <lineage>
        <taxon>Bacteria</taxon>
        <taxon>Bacillati</taxon>
        <taxon>Actinomycetota</taxon>
        <taxon>Actinomycetes</taxon>
        <taxon>Catenulisporales</taxon>
        <taxon>Catenulisporaceae</taxon>
        <taxon>Catenulispora</taxon>
    </lineage>
</organism>
<evidence type="ECO:0000313" key="10">
    <source>
        <dbReference type="Proteomes" id="UP000000851"/>
    </source>
</evidence>
<sequence precursor="true">MRMSRRALTLSAAVGTAALAAALIPFATASAAPAASPATTGVVPTPAHVVVVMEENHSYNDIIGSSSAPYINSLASSGALLTGSFAVTHPSEPNYMALFGGSTFGLSSDACPVSEGNTANLGSELLGAGKTFKGYSEGLPSTGSTTCSSGKYARKHSPWVNYSNVPGSDSLPFSQFPTNYSTLPTLSFVIPNLNDDMHDGTVKTGDTWLKTNLSAYATWAKANNSVLIVTWDEDDYTESNQIPTIVVGAGVKTGHYSEQVTHYNLLATLEKMYGLTPVGNSSGAAVISDIWS</sequence>
<evidence type="ECO:0000313" key="9">
    <source>
        <dbReference type="EMBL" id="ACU75113.1"/>
    </source>
</evidence>
<dbReference type="InterPro" id="IPR017850">
    <property type="entry name" value="Alkaline_phosphatase_core_sf"/>
</dbReference>
<dbReference type="InterPro" id="IPR007312">
    <property type="entry name" value="Phosphoesterase"/>
</dbReference>
<keyword evidence="8" id="KW-0732">Signal</keyword>
<evidence type="ECO:0000256" key="7">
    <source>
        <dbReference type="ARBA" id="ARBA00048421"/>
    </source>
</evidence>
<dbReference type="AlphaFoldDB" id="C7QK39"/>
<dbReference type="STRING" id="479433.Caci_6259"/>
<dbReference type="PANTHER" id="PTHR31956:SF1">
    <property type="entry name" value="NON-SPECIFIC PHOSPHOLIPASE C1"/>
    <property type="match status" value="1"/>
</dbReference>
<feature type="signal peptide" evidence="8">
    <location>
        <begin position="1"/>
        <end position="31"/>
    </location>
</feature>
<dbReference type="Proteomes" id="UP000000851">
    <property type="component" value="Chromosome"/>
</dbReference>
<dbReference type="PANTHER" id="PTHR31956">
    <property type="entry name" value="NON-SPECIFIC PHOSPHOLIPASE C4-RELATED"/>
    <property type="match status" value="1"/>
</dbReference>
<evidence type="ECO:0000256" key="8">
    <source>
        <dbReference type="SAM" id="SignalP"/>
    </source>
</evidence>
<dbReference type="FunCoup" id="C7QK39">
    <property type="interactions" value="7"/>
</dbReference>
<reference evidence="9 10" key="1">
    <citation type="journal article" date="2009" name="Stand. Genomic Sci.">
        <title>Complete genome sequence of Catenulispora acidiphila type strain (ID 139908).</title>
        <authorList>
            <person name="Copeland A."/>
            <person name="Lapidus A."/>
            <person name="Glavina Del Rio T."/>
            <person name="Nolan M."/>
            <person name="Lucas S."/>
            <person name="Chen F."/>
            <person name="Tice H."/>
            <person name="Cheng J.F."/>
            <person name="Bruce D."/>
            <person name="Goodwin L."/>
            <person name="Pitluck S."/>
            <person name="Mikhailova N."/>
            <person name="Pati A."/>
            <person name="Ivanova N."/>
            <person name="Mavromatis K."/>
            <person name="Chen A."/>
            <person name="Palaniappan K."/>
            <person name="Chain P."/>
            <person name="Land M."/>
            <person name="Hauser L."/>
            <person name="Chang Y.J."/>
            <person name="Jeffries C.D."/>
            <person name="Chertkov O."/>
            <person name="Brettin T."/>
            <person name="Detter J.C."/>
            <person name="Han C."/>
            <person name="Ali Z."/>
            <person name="Tindall B.J."/>
            <person name="Goker M."/>
            <person name="Bristow J."/>
            <person name="Eisen J.A."/>
            <person name="Markowitz V."/>
            <person name="Hugenholtz P."/>
            <person name="Kyrpides N.C."/>
            <person name="Klenk H.P."/>
        </authorList>
    </citation>
    <scope>NUCLEOTIDE SEQUENCE [LARGE SCALE GENOMIC DNA]</scope>
    <source>
        <strain evidence="10">DSM 44928 / JCM 14897 / NBRC 102108 / NRRL B-24433 / ID139908</strain>
    </source>
</reference>
<dbReference type="GO" id="GO:0034480">
    <property type="term" value="F:phosphatidylcholine phospholipase C activity"/>
    <property type="evidence" value="ECO:0007669"/>
    <property type="project" value="UniProtKB-EC"/>
</dbReference>
<evidence type="ECO:0000256" key="5">
    <source>
        <dbReference type="ARBA" id="ARBA00022801"/>
    </source>
</evidence>
<accession>C7QK39</accession>
<comment type="catalytic activity">
    <reaction evidence="7">
        <text>a 1,2-diacyl-sn-glycero-3-phosphocholine + H2O = phosphocholine + a 1,2-diacyl-sn-glycerol + H(+)</text>
        <dbReference type="Rhea" id="RHEA:10604"/>
        <dbReference type="ChEBI" id="CHEBI:15377"/>
        <dbReference type="ChEBI" id="CHEBI:15378"/>
        <dbReference type="ChEBI" id="CHEBI:17815"/>
        <dbReference type="ChEBI" id="CHEBI:57643"/>
        <dbReference type="ChEBI" id="CHEBI:295975"/>
        <dbReference type="EC" id="3.1.4.3"/>
    </reaction>
    <physiologicalReaction direction="left-to-right" evidence="7">
        <dbReference type="Rhea" id="RHEA:10605"/>
    </physiologicalReaction>
</comment>
<dbReference type="InterPro" id="IPR006311">
    <property type="entry name" value="TAT_signal"/>
</dbReference>
<keyword evidence="10" id="KW-1185">Reference proteome</keyword>
<proteinExistence type="inferred from homology"/>
<evidence type="ECO:0000256" key="4">
    <source>
        <dbReference type="ARBA" id="ARBA00022512"/>
    </source>
</evidence>
<dbReference type="KEGG" id="cai:Caci_6259"/>
<evidence type="ECO:0000256" key="3">
    <source>
        <dbReference type="ARBA" id="ARBA00012018"/>
    </source>
</evidence>
<dbReference type="EMBL" id="CP001700">
    <property type="protein sequence ID" value="ACU75113.1"/>
    <property type="molecule type" value="Genomic_DNA"/>
</dbReference>
<dbReference type="Pfam" id="PF04185">
    <property type="entry name" value="Phosphoesterase"/>
    <property type="match status" value="1"/>
</dbReference>
<keyword evidence="4" id="KW-0134">Cell wall</keyword>
<evidence type="ECO:0000256" key="2">
    <source>
        <dbReference type="ARBA" id="ARBA00009717"/>
    </source>
</evidence>
<name>C7QK39_CATAD</name>